<evidence type="ECO:0000313" key="3">
    <source>
        <dbReference type="EMBL" id="GAI04513.1"/>
    </source>
</evidence>
<dbReference type="EMBL" id="BARV01007183">
    <property type="protein sequence ID" value="GAI04513.1"/>
    <property type="molecule type" value="Genomic_DNA"/>
</dbReference>
<feature type="non-terminal residue" evidence="3">
    <location>
        <position position="415"/>
    </location>
</feature>
<dbReference type="InterPro" id="IPR013783">
    <property type="entry name" value="Ig-like_fold"/>
</dbReference>
<dbReference type="InterPro" id="IPR011041">
    <property type="entry name" value="Quinoprot_gluc/sorb_DH_b-prop"/>
</dbReference>
<proteinExistence type="predicted"/>
<name>X1KCZ4_9ZZZZ</name>
<keyword evidence="2" id="KW-0472">Membrane</keyword>
<gene>
    <name evidence="3" type="ORF">S06H3_14672</name>
</gene>
<feature type="non-terminal residue" evidence="3">
    <location>
        <position position="1"/>
    </location>
</feature>
<comment type="caution">
    <text evidence="3">The sequence shown here is derived from an EMBL/GenBank/DDBJ whole genome shotgun (WGS) entry which is preliminary data.</text>
</comment>
<feature type="transmembrane region" description="Helical" evidence="2">
    <location>
        <begin position="397"/>
        <end position="414"/>
    </location>
</feature>
<dbReference type="SUPFAM" id="SSF50952">
    <property type="entry name" value="Soluble quinoprotein glucose dehydrogenase"/>
    <property type="match status" value="1"/>
</dbReference>
<dbReference type="SUPFAM" id="SSF49265">
    <property type="entry name" value="Fibronectin type III"/>
    <property type="match status" value="1"/>
</dbReference>
<evidence type="ECO:0000256" key="1">
    <source>
        <dbReference type="SAM" id="MobiDB-lite"/>
    </source>
</evidence>
<dbReference type="Gene3D" id="2.60.40.10">
    <property type="entry name" value="Immunoglobulins"/>
    <property type="match status" value="2"/>
</dbReference>
<feature type="region of interest" description="Disordered" evidence="1">
    <location>
        <begin position="358"/>
        <end position="392"/>
    </location>
</feature>
<accession>X1KCZ4</accession>
<evidence type="ECO:0000256" key="2">
    <source>
        <dbReference type="SAM" id="Phobius"/>
    </source>
</evidence>
<keyword evidence="2" id="KW-1133">Transmembrane helix</keyword>
<protein>
    <recommendedName>
        <fullName evidence="4">Fibronectin type-III domain-containing protein</fullName>
    </recommendedName>
</protein>
<dbReference type="AlphaFoldDB" id="X1KCZ4"/>
<evidence type="ECO:0008006" key="4">
    <source>
        <dbReference type="Google" id="ProtNLM"/>
    </source>
</evidence>
<dbReference type="InterPro" id="IPR036116">
    <property type="entry name" value="FN3_sf"/>
</dbReference>
<organism evidence="3">
    <name type="scientific">marine sediment metagenome</name>
    <dbReference type="NCBI Taxonomy" id="412755"/>
    <lineage>
        <taxon>unclassified sequences</taxon>
        <taxon>metagenomes</taxon>
        <taxon>ecological metagenomes</taxon>
    </lineage>
</organism>
<keyword evidence="2" id="KW-0812">Transmembrane</keyword>
<reference evidence="3" key="1">
    <citation type="journal article" date="2014" name="Front. Microbiol.">
        <title>High frequency of phylogenetically diverse reductive dehalogenase-homologous genes in deep subseafloor sedimentary metagenomes.</title>
        <authorList>
            <person name="Kawai M."/>
            <person name="Futagami T."/>
            <person name="Toyoda A."/>
            <person name="Takaki Y."/>
            <person name="Nishi S."/>
            <person name="Hori S."/>
            <person name="Arai W."/>
            <person name="Tsubouchi T."/>
            <person name="Morono Y."/>
            <person name="Uchiyama I."/>
            <person name="Ito T."/>
            <person name="Fujiyama A."/>
            <person name="Inagaki F."/>
            <person name="Takami H."/>
        </authorList>
    </citation>
    <scope>NUCLEOTIDE SEQUENCE</scope>
    <source>
        <strain evidence="3">Expedition CK06-06</strain>
    </source>
</reference>
<sequence>TDGWVYWSNDNGILFEPFPQDATLPPLTGSIAVAFDPEYSDNNTIYAASDTADGGIYRFIIGSSTSWESIDSTLPEGGMIGQITVSAEGMLYATNFKANGGMERSLNPTYSLGPTFETVTRGLDDGATLGGLWLSDNQLWSIDTTNSRVMSYTDRLTQPVTLTSPQDKAQGIGTIINHVVSNVSLDWEAAEGATKYQWQLDYDTDFATVPTGFEASTEASQTRLPALEPATTYYWRVRVTEPVLSPSSSKWSFTTSLGSEAIAPELYSPEAGASGIELKPIFQWSAIAGADSYELLVATDVSFTNPSIARVNTYALDTTAWQCDLTLNYNTTYYWKVRTCSSDSYSAWSVVSAFTTKPSPPVSIKPTQPPPAPPPASIKPTQPPPAPPPAQPTTPDWTIYLMGLIGFIVILLLIT</sequence>